<dbReference type="SUPFAM" id="SSF55174">
    <property type="entry name" value="Alpha-L RNA-binding motif"/>
    <property type="match status" value="1"/>
</dbReference>
<dbReference type="CDD" id="cd02555">
    <property type="entry name" value="PSSA_1"/>
    <property type="match status" value="1"/>
</dbReference>
<dbReference type="CDD" id="cd00165">
    <property type="entry name" value="S4"/>
    <property type="match status" value="1"/>
</dbReference>
<dbReference type="PANTHER" id="PTHR47683">
    <property type="entry name" value="PSEUDOURIDINE SYNTHASE FAMILY PROTEIN-RELATED"/>
    <property type="match status" value="1"/>
</dbReference>
<accession>A0ABR8TKM3</accession>
<evidence type="ECO:0000256" key="4">
    <source>
        <dbReference type="ARBA" id="ARBA00039989"/>
    </source>
</evidence>
<keyword evidence="13" id="KW-1185">Reference proteome</keyword>
<dbReference type="Proteomes" id="UP000611945">
    <property type="component" value="Unassembled WGS sequence"/>
</dbReference>
<evidence type="ECO:0000256" key="6">
    <source>
        <dbReference type="ARBA" id="ARBA00041697"/>
    </source>
</evidence>
<dbReference type="PANTHER" id="PTHR47683:SF2">
    <property type="entry name" value="RNA-BINDING S4 DOMAIN-CONTAINING PROTEIN"/>
    <property type="match status" value="1"/>
</dbReference>
<dbReference type="InterPro" id="IPR002942">
    <property type="entry name" value="S4_RNA-bd"/>
</dbReference>
<evidence type="ECO:0000256" key="7">
    <source>
        <dbReference type="ARBA" id="ARBA00042843"/>
    </source>
</evidence>
<evidence type="ECO:0000256" key="5">
    <source>
        <dbReference type="ARBA" id="ARBA00041420"/>
    </source>
</evidence>
<sequence>MSEPVRLSKRLAELLPCSRRESELYIEGGWVTVDGQVVEEPQFKVADQRIELLPGATPEEVPMVTLLLHKPAGYGIGDGPNSVQQLLTSANHWSEDPSGIRPVKKHLLRQKMIGSLETDTSGLLVFTQNWGVTRHLENARKPLEEEYVAEVSGHLGEGGLERLKRGMELRGQQLPPCKVSWQNETHLRFALKAPQPGQIRQMCAAVGLKLISLRRIRLGAVNMAKLPLGQWRYLMPNERF</sequence>
<dbReference type="RefSeq" id="WP_251835081.1">
    <property type="nucleotide sequence ID" value="NZ_JACSQG010000001.1"/>
</dbReference>
<dbReference type="InterPro" id="IPR036986">
    <property type="entry name" value="S4_RNA-bd_sf"/>
</dbReference>
<evidence type="ECO:0000313" key="12">
    <source>
        <dbReference type="EMBL" id="MBD7976325.1"/>
    </source>
</evidence>
<evidence type="ECO:0000313" key="13">
    <source>
        <dbReference type="Proteomes" id="UP000611945"/>
    </source>
</evidence>
<organism evidence="12 13">
    <name type="scientific">Serpens gallinarum</name>
    <dbReference type="NCBI Taxonomy" id="2763075"/>
    <lineage>
        <taxon>Bacteria</taxon>
        <taxon>Pseudomonadati</taxon>
        <taxon>Pseudomonadota</taxon>
        <taxon>Gammaproteobacteria</taxon>
        <taxon>Pseudomonadales</taxon>
        <taxon>Pseudomonadaceae</taxon>
        <taxon>Pseudomonas</taxon>
    </lineage>
</organism>
<dbReference type="Gene3D" id="3.10.290.10">
    <property type="entry name" value="RNA-binding S4 domain"/>
    <property type="match status" value="1"/>
</dbReference>
<dbReference type="PROSITE" id="PS50889">
    <property type="entry name" value="S4"/>
    <property type="match status" value="1"/>
</dbReference>
<dbReference type="Gene3D" id="3.30.2350.10">
    <property type="entry name" value="Pseudouridine synthase"/>
    <property type="match status" value="1"/>
</dbReference>
<comment type="catalytic activity">
    <reaction evidence="2">
        <text>uridine(2604) in 23S rRNA = pseudouridine(2604) in 23S rRNA</text>
        <dbReference type="Rhea" id="RHEA:38875"/>
        <dbReference type="Rhea" id="RHEA-COMP:10093"/>
        <dbReference type="Rhea" id="RHEA-COMP:10094"/>
        <dbReference type="ChEBI" id="CHEBI:65314"/>
        <dbReference type="ChEBI" id="CHEBI:65315"/>
        <dbReference type="EC" id="5.4.99.21"/>
    </reaction>
</comment>
<dbReference type="SMART" id="SM00363">
    <property type="entry name" value="S4"/>
    <property type="match status" value="1"/>
</dbReference>
<evidence type="ECO:0000256" key="9">
    <source>
        <dbReference type="ARBA" id="ARBA00043147"/>
    </source>
</evidence>
<gene>
    <name evidence="12" type="ORF">H9642_03895</name>
</gene>
<reference evidence="12 13" key="1">
    <citation type="submission" date="2020-08" db="EMBL/GenBank/DDBJ databases">
        <title>A Genomic Blueprint of the Chicken Gut Microbiome.</title>
        <authorList>
            <person name="Gilroy R."/>
            <person name="Ravi A."/>
            <person name="Getino M."/>
            <person name="Pursley I."/>
            <person name="Horton D.L."/>
            <person name="Alikhan N.-F."/>
            <person name="Baker D."/>
            <person name="Gharbi K."/>
            <person name="Hall N."/>
            <person name="Watson M."/>
            <person name="Adriaenssens E.M."/>
            <person name="Foster-Nyarko E."/>
            <person name="Jarju S."/>
            <person name="Secka A."/>
            <person name="Antonio M."/>
            <person name="Oren A."/>
            <person name="Chaudhuri R."/>
            <person name="La Ragione R.M."/>
            <person name="Hildebrand F."/>
            <person name="Pallen M.J."/>
        </authorList>
    </citation>
    <scope>NUCLEOTIDE SEQUENCE [LARGE SCALE GENOMIC DNA]</scope>
    <source>
        <strain evidence="12 13">Sa2CUA2</strain>
    </source>
</reference>
<dbReference type="EMBL" id="JACSQG010000001">
    <property type="protein sequence ID" value="MBD7976325.1"/>
    <property type="molecule type" value="Genomic_DNA"/>
</dbReference>
<protein>
    <recommendedName>
        <fullName evidence="4">Dual-specificity RNA pseudouridine synthase RluF</fullName>
        <ecNumber evidence="3">5.4.99.21</ecNumber>
    </recommendedName>
    <alternativeName>
        <fullName evidence="6">23S rRNA pseudouridine(2604) synthase</fullName>
    </alternativeName>
    <alternativeName>
        <fullName evidence="8">Ribosomal large subunit pseudouridine synthase F</fullName>
    </alternativeName>
    <alternativeName>
        <fullName evidence="7">rRNA pseudouridylate synthase F</fullName>
    </alternativeName>
    <alternativeName>
        <fullName evidence="9">rRNA-uridine isomerase F</fullName>
    </alternativeName>
    <alternativeName>
        <fullName evidence="5">tRNA(Tyr) pseudouridine(35) synthase</fullName>
    </alternativeName>
</protein>
<dbReference type="SUPFAM" id="SSF55120">
    <property type="entry name" value="Pseudouridine synthase"/>
    <property type="match status" value="1"/>
</dbReference>
<evidence type="ECO:0000259" key="11">
    <source>
        <dbReference type="SMART" id="SM00363"/>
    </source>
</evidence>
<evidence type="ECO:0000256" key="8">
    <source>
        <dbReference type="ARBA" id="ARBA00042890"/>
    </source>
</evidence>
<comment type="caution">
    <text evidence="12">The sequence shown here is derived from an EMBL/GenBank/DDBJ whole genome shotgun (WGS) entry which is preliminary data.</text>
</comment>
<proteinExistence type="predicted"/>
<name>A0ABR8TKM3_9PSED</name>
<keyword evidence="10" id="KW-0694">RNA-binding</keyword>
<dbReference type="EC" id="5.4.99.21" evidence="3"/>
<dbReference type="InterPro" id="IPR050343">
    <property type="entry name" value="RsuA_PseudoU_synthase"/>
</dbReference>
<dbReference type="Pfam" id="PF01479">
    <property type="entry name" value="S4"/>
    <property type="match status" value="1"/>
</dbReference>
<evidence type="ECO:0000256" key="2">
    <source>
        <dbReference type="ARBA" id="ARBA00036535"/>
    </source>
</evidence>
<feature type="domain" description="RNA-binding S4" evidence="11">
    <location>
        <begin position="5"/>
        <end position="69"/>
    </location>
</feature>
<dbReference type="InterPro" id="IPR020103">
    <property type="entry name" value="PsdUridine_synth_cat_dom_sf"/>
</dbReference>
<evidence type="ECO:0000256" key="3">
    <source>
        <dbReference type="ARBA" id="ARBA00038922"/>
    </source>
</evidence>
<comment type="catalytic activity">
    <reaction evidence="1">
        <text>uridine(35) in tRNA(Tyr) = pseudouridine(35) in tRNA(Tyr)</text>
        <dbReference type="Rhea" id="RHEA:60556"/>
        <dbReference type="Rhea" id="RHEA-COMP:15607"/>
        <dbReference type="Rhea" id="RHEA-COMP:15608"/>
        <dbReference type="ChEBI" id="CHEBI:65314"/>
        <dbReference type="ChEBI" id="CHEBI:65315"/>
    </reaction>
</comment>
<evidence type="ECO:0000256" key="10">
    <source>
        <dbReference type="PROSITE-ProRule" id="PRU00182"/>
    </source>
</evidence>
<evidence type="ECO:0000256" key="1">
    <source>
        <dbReference type="ARBA" id="ARBA00036390"/>
    </source>
</evidence>